<proteinExistence type="inferred from homology"/>
<evidence type="ECO:0000256" key="6">
    <source>
        <dbReference type="ARBA" id="ARBA00023136"/>
    </source>
</evidence>
<evidence type="ECO:0000313" key="10">
    <source>
        <dbReference type="Proteomes" id="UP001060012"/>
    </source>
</evidence>
<keyword evidence="6" id="KW-0472">Membrane</keyword>
<evidence type="ECO:0000256" key="7">
    <source>
        <dbReference type="ARBA" id="ARBA00023237"/>
    </source>
</evidence>
<sequence>MKKVITICCIGLLSSVWASNEPKTIDVDIKSMIVEVVKRNSNIIFDRMQDQIIESQIKLEESGFDPTFYVNITKQRTDVPNGVDEKSTRGYLNDYEENLQSQEMGIKGVTSIGSQWSLSLTSSAKQSNLINKYQSDYDTEFRKGIKLSLVQPLLKGFGEHGAMGKVNLAKAERKIYSKKSQKNISDVMGGTIQSYWKYYSAKQLKESYKSSLDFNEKITKLLEKKFEAGEIPYSEVLEAKSSGLIRQAQLKKIDSEIKKYKNDFFSLLNVSTYNTQDIDFNLLENPSIDENEKVLSLQAYFEKALEIWPEFQIAKNKLEKELLQIKITENYVKPQLDLITSASSGTLTNTFKDRVYDDEHISWSVGLQYSGSLYNNQAINALRIAKLKVNQIKLELDTLKKGLYNAIDTKLESYNNSKEEVEFYKDSLEIKKRLLADTKKAFNFGEKSIKDVIVQEDDLIEYQNKFFNRLIDFKLSKASLDKAIGELFNKYLSMEEIERLKVSNVRNELSKESFGVIR</sequence>
<dbReference type="Pfam" id="PF02321">
    <property type="entry name" value="OEP"/>
    <property type="match status" value="1"/>
</dbReference>
<gene>
    <name evidence="9" type="ORF">NJU99_05785</name>
</gene>
<dbReference type="InterPro" id="IPR051906">
    <property type="entry name" value="TolC-like"/>
</dbReference>
<accession>A0ABY5E618</accession>
<comment type="subcellular location">
    <subcellularLocation>
        <location evidence="1">Cell outer membrane</location>
    </subcellularLocation>
</comment>
<dbReference type="EMBL" id="CP100595">
    <property type="protein sequence ID" value="UTJ07604.1"/>
    <property type="molecule type" value="Genomic_DNA"/>
</dbReference>
<evidence type="ECO:0000256" key="8">
    <source>
        <dbReference type="SAM" id="SignalP"/>
    </source>
</evidence>
<keyword evidence="7" id="KW-0998">Cell outer membrane</keyword>
<organism evidence="9 10">
    <name type="scientific">Arcobacter roscoffensis</name>
    <dbReference type="NCBI Taxonomy" id="2961520"/>
    <lineage>
        <taxon>Bacteria</taxon>
        <taxon>Pseudomonadati</taxon>
        <taxon>Campylobacterota</taxon>
        <taxon>Epsilonproteobacteria</taxon>
        <taxon>Campylobacterales</taxon>
        <taxon>Arcobacteraceae</taxon>
        <taxon>Arcobacter</taxon>
    </lineage>
</organism>
<evidence type="ECO:0000256" key="5">
    <source>
        <dbReference type="ARBA" id="ARBA00022692"/>
    </source>
</evidence>
<evidence type="ECO:0000256" key="3">
    <source>
        <dbReference type="ARBA" id="ARBA00022448"/>
    </source>
</evidence>
<evidence type="ECO:0000256" key="2">
    <source>
        <dbReference type="ARBA" id="ARBA00007613"/>
    </source>
</evidence>
<keyword evidence="4" id="KW-1134">Transmembrane beta strand</keyword>
<keyword evidence="10" id="KW-1185">Reference proteome</keyword>
<keyword evidence="3" id="KW-0813">Transport</keyword>
<dbReference type="Gene3D" id="1.20.1600.10">
    <property type="entry name" value="Outer membrane efflux proteins (OEP)"/>
    <property type="match status" value="1"/>
</dbReference>
<dbReference type="PANTHER" id="PTHR30026:SF23">
    <property type="entry name" value="TO APRF-PUTATIVE OUTER MEMBRANE EFFLUX PROTEIN OR SECRETED ALKALINE PHOSPHATASE-RELATED"/>
    <property type="match status" value="1"/>
</dbReference>
<evidence type="ECO:0000313" key="9">
    <source>
        <dbReference type="EMBL" id="UTJ07604.1"/>
    </source>
</evidence>
<dbReference type="PANTHER" id="PTHR30026">
    <property type="entry name" value="OUTER MEMBRANE PROTEIN TOLC"/>
    <property type="match status" value="1"/>
</dbReference>
<reference evidence="9" key="1">
    <citation type="submission" date="2022-07" db="EMBL/GenBank/DDBJ databases">
        <title>Arcobacter roscoffensis sp. nov., a marine bacterium isolated from coastal seawater collected from Roscoff, France.</title>
        <authorList>
            <person name="Pascual J."/>
            <person name="Lepeaux C."/>
            <person name="Methner A."/>
            <person name="Overmann J."/>
        </authorList>
    </citation>
    <scope>NUCLEOTIDE SEQUENCE</scope>
    <source>
        <strain evidence="9">ARW1-2F2</strain>
    </source>
</reference>
<keyword evidence="5" id="KW-0812">Transmembrane</keyword>
<dbReference type="Proteomes" id="UP001060012">
    <property type="component" value="Chromosome"/>
</dbReference>
<dbReference type="SUPFAM" id="SSF56954">
    <property type="entry name" value="Outer membrane efflux proteins (OEP)"/>
    <property type="match status" value="1"/>
</dbReference>
<dbReference type="InterPro" id="IPR003423">
    <property type="entry name" value="OMP_efflux"/>
</dbReference>
<feature type="chain" id="PRO_5047548084" evidence="8">
    <location>
        <begin position="19"/>
        <end position="518"/>
    </location>
</feature>
<evidence type="ECO:0000256" key="1">
    <source>
        <dbReference type="ARBA" id="ARBA00004442"/>
    </source>
</evidence>
<name>A0ABY5E618_9BACT</name>
<protein>
    <submittedName>
        <fullName evidence="9">TolC family protein</fullName>
    </submittedName>
</protein>
<keyword evidence="8" id="KW-0732">Signal</keyword>
<comment type="similarity">
    <text evidence="2">Belongs to the outer membrane factor (OMF) (TC 1.B.17) family.</text>
</comment>
<dbReference type="RefSeq" id="WP_254577778.1">
    <property type="nucleotide sequence ID" value="NZ_CP100595.1"/>
</dbReference>
<evidence type="ECO:0000256" key="4">
    <source>
        <dbReference type="ARBA" id="ARBA00022452"/>
    </source>
</evidence>
<feature type="signal peptide" evidence="8">
    <location>
        <begin position="1"/>
        <end position="18"/>
    </location>
</feature>